<dbReference type="SUPFAM" id="SSF50494">
    <property type="entry name" value="Trypsin-like serine proteases"/>
    <property type="match status" value="1"/>
</dbReference>
<dbReference type="EMBL" id="BAAAZR010000008">
    <property type="protein sequence ID" value="GAA3813522.1"/>
    <property type="molecule type" value="Genomic_DNA"/>
</dbReference>
<dbReference type="Proteomes" id="UP001500888">
    <property type="component" value="Unassembled WGS sequence"/>
</dbReference>
<evidence type="ECO:0008006" key="3">
    <source>
        <dbReference type="Google" id="ProtNLM"/>
    </source>
</evidence>
<organism evidence="1 2">
    <name type="scientific">Sphaerisporangium flaviroseum</name>
    <dbReference type="NCBI Taxonomy" id="509199"/>
    <lineage>
        <taxon>Bacteria</taxon>
        <taxon>Bacillati</taxon>
        <taxon>Actinomycetota</taxon>
        <taxon>Actinomycetes</taxon>
        <taxon>Streptosporangiales</taxon>
        <taxon>Streptosporangiaceae</taxon>
        <taxon>Sphaerisporangium</taxon>
    </lineage>
</organism>
<evidence type="ECO:0000313" key="2">
    <source>
        <dbReference type="Proteomes" id="UP001500888"/>
    </source>
</evidence>
<evidence type="ECO:0000313" key="1">
    <source>
        <dbReference type="EMBL" id="GAA3813522.1"/>
    </source>
</evidence>
<proteinExistence type="predicted"/>
<dbReference type="InterPro" id="IPR009003">
    <property type="entry name" value="Peptidase_S1_PA"/>
</dbReference>
<protein>
    <recommendedName>
        <fullName evidence="3">Peptidase S1 domain-containing protein</fullName>
    </recommendedName>
</protein>
<sequence>MGSRVGGCTEGGDSGGPIFTIESDGYVAAKGILSGGKGALGVCTVNFTDIQEVRRAFGGDVMKRR</sequence>
<comment type="caution">
    <text evidence="1">The sequence shown here is derived from an EMBL/GenBank/DDBJ whole genome shotgun (WGS) entry which is preliminary data.</text>
</comment>
<reference evidence="2" key="1">
    <citation type="journal article" date="2019" name="Int. J. Syst. Evol. Microbiol.">
        <title>The Global Catalogue of Microorganisms (GCM) 10K type strain sequencing project: providing services to taxonomists for standard genome sequencing and annotation.</title>
        <authorList>
            <consortium name="The Broad Institute Genomics Platform"/>
            <consortium name="The Broad Institute Genome Sequencing Center for Infectious Disease"/>
            <person name="Wu L."/>
            <person name="Ma J."/>
        </authorList>
    </citation>
    <scope>NUCLEOTIDE SEQUENCE [LARGE SCALE GENOMIC DNA]</scope>
    <source>
        <strain evidence="2">JCM 16908</strain>
    </source>
</reference>
<dbReference type="InterPro" id="IPR043504">
    <property type="entry name" value="Peptidase_S1_PA_chymotrypsin"/>
</dbReference>
<gene>
    <name evidence="1" type="ORF">GCM10022226_37810</name>
</gene>
<dbReference type="Gene3D" id="2.40.10.10">
    <property type="entry name" value="Trypsin-like serine proteases"/>
    <property type="match status" value="1"/>
</dbReference>
<keyword evidence="2" id="KW-1185">Reference proteome</keyword>
<accession>A0ABP7IAE3</accession>
<name>A0ABP7IAE3_9ACTN</name>